<keyword evidence="1" id="KW-1185">Reference proteome</keyword>
<dbReference type="AlphaFoldDB" id="A0A1I7YE02"/>
<dbReference type="Proteomes" id="UP000095287">
    <property type="component" value="Unplaced"/>
</dbReference>
<evidence type="ECO:0000313" key="1">
    <source>
        <dbReference type="Proteomes" id="UP000095287"/>
    </source>
</evidence>
<name>A0A1I7YE02_9BILA</name>
<reference evidence="2" key="1">
    <citation type="submission" date="2016-11" db="UniProtKB">
        <authorList>
            <consortium name="WormBaseParasite"/>
        </authorList>
    </citation>
    <scope>IDENTIFICATION</scope>
</reference>
<dbReference type="WBParaSite" id="L893_g15332.t1">
    <property type="protein sequence ID" value="L893_g15332.t1"/>
    <property type="gene ID" value="L893_g15332"/>
</dbReference>
<proteinExistence type="predicted"/>
<protein>
    <submittedName>
        <fullName evidence="2">Uncharacterized protein</fullName>
    </submittedName>
</protein>
<sequence length="160" mass="17157">MLQEEAEDELQVDLSAWNSVLWRPSLSSFVGIKCGYEPKNGSGIASHELGAIVKGGVPYGTYCEISENACGDQGHCAKTANAIITVARCLRQEETNSEDGSRRDRRPARQLNCEDRTVAPLTVVGRDFLDLRLPPLLKLASSLSTAGSAAPPVVKEVVCG</sequence>
<evidence type="ECO:0000313" key="2">
    <source>
        <dbReference type="WBParaSite" id="L893_g15332.t1"/>
    </source>
</evidence>
<accession>A0A1I7YE02</accession>
<organism evidence="1 2">
    <name type="scientific">Steinernema glaseri</name>
    <dbReference type="NCBI Taxonomy" id="37863"/>
    <lineage>
        <taxon>Eukaryota</taxon>
        <taxon>Metazoa</taxon>
        <taxon>Ecdysozoa</taxon>
        <taxon>Nematoda</taxon>
        <taxon>Chromadorea</taxon>
        <taxon>Rhabditida</taxon>
        <taxon>Tylenchina</taxon>
        <taxon>Panagrolaimomorpha</taxon>
        <taxon>Strongyloidoidea</taxon>
        <taxon>Steinernematidae</taxon>
        <taxon>Steinernema</taxon>
    </lineage>
</organism>